<keyword evidence="1" id="KW-1133">Transmembrane helix</keyword>
<comment type="caution">
    <text evidence="2">The sequence shown here is derived from an EMBL/GenBank/DDBJ whole genome shotgun (WGS) entry which is preliminary data.</text>
</comment>
<keyword evidence="1" id="KW-0472">Membrane</keyword>
<accession>A0ABN0UPU2</accession>
<dbReference type="RefSeq" id="WP_343882948.1">
    <property type="nucleotide sequence ID" value="NZ_BAAAFO010000003.1"/>
</dbReference>
<evidence type="ECO:0000313" key="3">
    <source>
        <dbReference type="Proteomes" id="UP001500657"/>
    </source>
</evidence>
<dbReference type="Proteomes" id="UP001500657">
    <property type="component" value="Unassembled WGS sequence"/>
</dbReference>
<proteinExistence type="predicted"/>
<sequence length="95" mass="9837">MISLFGFVLAACAALAWYAASPHCMWSTLRGHPRAARVAGSVLMLLSLACWIGAAGIAVGLCATLASGMLGLMVQPWLAMRFGTPAADATALEKE</sequence>
<organism evidence="2 3">
    <name type="scientific">Rhodanobacter caeni</name>
    <dbReference type="NCBI Taxonomy" id="657654"/>
    <lineage>
        <taxon>Bacteria</taxon>
        <taxon>Pseudomonadati</taxon>
        <taxon>Pseudomonadota</taxon>
        <taxon>Gammaproteobacteria</taxon>
        <taxon>Lysobacterales</taxon>
        <taxon>Rhodanobacteraceae</taxon>
        <taxon>Rhodanobacter</taxon>
    </lineage>
</organism>
<evidence type="ECO:0000313" key="2">
    <source>
        <dbReference type="EMBL" id="GAA0257496.1"/>
    </source>
</evidence>
<name>A0ABN0UPU2_9GAMM</name>
<dbReference type="EMBL" id="BAAAFO010000003">
    <property type="protein sequence ID" value="GAA0257496.1"/>
    <property type="molecule type" value="Genomic_DNA"/>
</dbReference>
<keyword evidence="1" id="KW-0812">Transmembrane</keyword>
<feature type="transmembrane region" description="Helical" evidence="1">
    <location>
        <begin position="46"/>
        <end position="72"/>
    </location>
</feature>
<reference evidence="2 3" key="1">
    <citation type="journal article" date="2019" name="Int. J. Syst. Evol. Microbiol.">
        <title>The Global Catalogue of Microorganisms (GCM) 10K type strain sequencing project: providing services to taxonomists for standard genome sequencing and annotation.</title>
        <authorList>
            <consortium name="The Broad Institute Genomics Platform"/>
            <consortium name="The Broad Institute Genome Sequencing Center for Infectious Disease"/>
            <person name="Wu L."/>
            <person name="Ma J."/>
        </authorList>
    </citation>
    <scope>NUCLEOTIDE SEQUENCE [LARGE SCALE GENOMIC DNA]</scope>
    <source>
        <strain evidence="2 3">JCM 16242</strain>
    </source>
</reference>
<keyword evidence="3" id="KW-1185">Reference proteome</keyword>
<evidence type="ECO:0000256" key="1">
    <source>
        <dbReference type="SAM" id="Phobius"/>
    </source>
</evidence>
<evidence type="ECO:0008006" key="4">
    <source>
        <dbReference type="Google" id="ProtNLM"/>
    </source>
</evidence>
<protein>
    <recommendedName>
        <fullName evidence="4">DUF3325 domain-containing protein</fullName>
    </recommendedName>
</protein>
<gene>
    <name evidence="2" type="ORF">GCM10009126_23380</name>
</gene>